<name>A0A1R1QCP1_9BACI</name>
<dbReference type="CDD" id="cd00093">
    <property type="entry name" value="HTH_XRE"/>
    <property type="match status" value="1"/>
</dbReference>
<dbReference type="EMBL" id="MTJL01000037">
    <property type="protein sequence ID" value="OMI00850.1"/>
    <property type="molecule type" value="Genomic_DNA"/>
</dbReference>
<dbReference type="GeneID" id="92791577"/>
<dbReference type="SUPFAM" id="SSF47406">
    <property type="entry name" value="SinR repressor dimerisation domain-like"/>
    <property type="match status" value="1"/>
</dbReference>
<dbReference type="PANTHER" id="PTHR46797:SF1">
    <property type="entry name" value="METHYLPHOSPHONATE SYNTHASE"/>
    <property type="match status" value="1"/>
</dbReference>
<dbReference type="PROSITE" id="PS50943">
    <property type="entry name" value="HTH_CROC1"/>
    <property type="match status" value="1"/>
</dbReference>
<dbReference type="SMART" id="SM00530">
    <property type="entry name" value="HTH_XRE"/>
    <property type="match status" value="1"/>
</dbReference>
<dbReference type="InterPro" id="IPR036281">
    <property type="entry name" value="SinR/SinI_dimer_dom_sf"/>
</dbReference>
<feature type="domain" description="HTH cro/C1-type" evidence="2">
    <location>
        <begin position="6"/>
        <end position="61"/>
    </location>
</feature>
<dbReference type="GO" id="GO:0003700">
    <property type="term" value="F:DNA-binding transcription factor activity"/>
    <property type="evidence" value="ECO:0007669"/>
    <property type="project" value="TreeGrafter"/>
</dbReference>
<evidence type="ECO:0000313" key="5">
    <source>
        <dbReference type="Proteomes" id="UP000187367"/>
    </source>
</evidence>
<dbReference type="PROSITE" id="PS51500">
    <property type="entry name" value="SIN"/>
    <property type="match status" value="1"/>
</dbReference>
<dbReference type="InterPro" id="IPR001387">
    <property type="entry name" value="Cro/C1-type_HTH"/>
</dbReference>
<dbReference type="GO" id="GO:0003677">
    <property type="term" value="F:DNA binding"/>
    <property type="evidence" value="ECO:0007669"/>
    <property type="project" value="UniProtKB-KW"/>
</dbReference>
<dbReference type="InterPro" id="IPR010981">
    <property type="entry name" value="SinR/SinI_dimer_dom"/>
</dbReference>
<dbReference type="GO" id="GO:0005829">
    <property type="term" value="C:cytosol"/>
    <property type="evidence" value="ECO:0007669"/>
    <property type="project" value="TreeGrafter"/>
</dbReference>
<dbReference type="GO" id="GO:0046983">
    <property type="term" value="F:protein dimerization activity"/>
    <property type="evidence" value="ECO:0007669"/>
    <property type="project" value="InterPro"/>
</dbReference>
<dbReference type="Pfam" id="PF01381">
    <property type="entry name" value="HTH_3"/>
    <property type="match status" value="1"/>
</dbReference>
<proteinExistence type="predicted"/>
<dbReference type="InterPro" id="IPR010982">
    <property type="entry name" value="Lambda_DNA-bd_dom_sf"/>
</dbReference>
<dbReference type="Gene3D" id="1.10.260.40">
    <property type="entry name" value="lambda repressor-like DNA-binding domains"/>
    <property type="match status" value="1"/>
</dbReference>
<accession>A0A1R1QCP1</accession>
<evidence type="ECO:0000256" key="1">
    <source>
        <dbReference type="ARBA" id="ARBA00023125"/>
    </source>
</evidence>
<dbReference type="OrthoDB" id="1859224at2"/>
<organism evidence="4 5">
    <name type="scientific">Bacillus swezeyi</name>
    <dbReference type="NCBI Taxonomy" id="1925020"/>
    <lineage>
        <taxon>Bacteria</taxon>
        <taxon>Bacillati</taxon>
        <taxon>Bacillota</taxon>
        <taxon>Bacilli</taxon>
        <taxon>Bacillales</taxon>
        <taxon>Bacillaceae</taxon>
        <taxon>Bacillus</taxon>
    </lineage>
</organism>
<dbReference type="Pfam" id="PF08671">
    <property type="entry name" value="SinI"/>
    <property type="match status" value="1"/>
</dbReference>
<dbReference type="PANTHER" id="PTHR46797">
    <property type="entry name" value="HTH-TYPE TRANSCRIPTIONAL REGULATOR"/>
    <property type="match status" value="1"/>
</dbReference>
<keyword evidence="1" id="KW-0238">DNA-binding</keyword>
<comment type="caution">
    <text evidence="4">The sequence shown here is derived from an EMBL/GenBank/DDBJ whole genome shotgun (WGS) entry which is preliminary data.</text>
</comment>
<dbReference type="RefSeq" id="WP_076760897.1">
    <property type="nucleotide sequence ID" value="NZ_CP133085.1"/>
</dbReference>
<evidence type="ECO:0000313" key="4">
    <source>
        <dbReference type="EMBL" id="OMI00850.1"/>
    </source>
</evidence>
<sequence length="152" mass="18219">MIGKVIRMYRKRKGYSINQLADIAGVSKSYLSKIERGVHRNPSVEFLKKISRALKVDLKELFDTEVILYRRAEHEDEWRTHLVQAVQAGMNQEELFQFTHRLKQKKKERRLYRSRELTQANIDEWRSLMLEAKEMGLTIQEVEDFLKRTRSH</sequence>
<dbReference type="Proteomes" id="UP000187367">
    <property type="component" value="Unassembled WGS sequence"/>
</dbReference>
<dbReference type="SUPFAM" id="SSF47413">
    <property type="entry name" value="lambda repressor-like DNA-binding domains"/>
    <property type="match status" value="1"/>
</dbReference>
<protein>
    <submittedName>
        <fullName evidence="4">Transcriptional regulator</fullName>
    </submittedName>
</protein>
<accession>A0A1R1S0D8</accession>
<evidence type="ECO:0000259" key="3">
    <source>
        <dbReference type="PROSITE" id="PS51500"/>
    </source>
</evidence>
<dbReference type="InterPro" id="IPR050807">
    <property type="entry name" value="TransReg_Diox_bact_type"/>
</dbReference>
<dbReference type="NCBIfam" id="NF046032">
    <property type="entry name" value="TransRegSlrRBacil"/>
    <property type="match status" value="1"/>
</dbReference>
<feature type="domain" description="Sin" evidence="3">
    <location>
        <begin position="112"/>
        <end position="150"/>
    </location>
</feature>
<reference evidence="4 5" key="1">
    <citation type="submission" date="2017-01" db="EMBL/GenBank/DDBJ databases">
        <title>Bacillus phylogenomics.</title>
        <authorList>
            <person name="Dunlap C."/>
        </authorList>
    </citation>
    <scope>NUCLEOTIDE SEQUENCE [LARGE SCALE GENOMIC DNA]</scope>
    <source>
        <strain evidence="4 5">NRRL B-41282</strain>
    </source>
</reference>
<dbReference type="AlphaFoldDB" id="A0A1R1QCP1"/>
<evidence type="ECO:0000259" key="2">
    <source>
        <dbReference type="PROSITE" id="PS50943"/>
    </source>
</evidence>
<keyword evidence="5" id="KW-1185">Reference proteome</keyword>
<gene>
    <name evidence="4" type="ORF">BW143_17660</name>
</gene>